<dbReference type="AlphaFoldDB" id="A0A410FVM1"/>
<feature type="transmembrane region" description="Helical" evidence="7">
    <location>
        <begin position="177"/>
        <end position="197"/>
    </location>
</feature>
<name>A0A410FVM1_BIPS1</name>
<feature type="transmembrane region" description="Helical" evidence="7">
    <location>
        <begin position="134"/>
        <end position="157"/>
    </location>
</feature>
<feature type="domain" description="ABC transmembrane type-1" evidence="8">
    <location>
        <begin position="95"/>
        <end position="304"/>
    </location>
</feature>
<feature type="transmembrane region" description="Helical" evidence="7">
    <location>
        <begin position="9"/>
        <end position="29"/>
    </location>
</feature>
<dbReference type="Pfam" id="PF00528">
    <property type="entry name" value="BPD_transp_1"/>
    <property type="match status" value="1"/>
</dbReference>
<evidence type="ECO:0000256" key="3">
    <source>
        <dbReference type="ARBA" id="ARBA00022475"/>
    </source>
</evidence>
<sequence length="314" mass="33989">MIGYICRRLLGLIPTWLAVGLMAFLIIQLTPGDPAAVILGQEATLTGVETVRQRLGLDKPLVHRLQDWYLGLLQGDLGDSYFLGRPVAVAIVERIPVTFALTLCAMVVATLIGLPLGIIAALRPNTVLDTTVMGVSLIGLSIPEFLMGLGLMYVFAVTLRWLPTGGYVAFTADFRRALLHIAMPAFSLGFIQSALIARMTRSAMLEVLTGDCVRTARAKGLHESRVVWKHALRNAMLPIVTVIGLSFALLLGGAFITEVVFRLPGIGSLVIAAVKRRDYPVVQGVLLVVSSIVLLANLVVDVAYAYLDPRIKYD</sequence>
<dbReference type="SUPFAM" id="SSF161098">
    <property type="entry name" value="MetI-like"/>
    <property type="match status" value="1"/>
</dbReference>
<dbReference type="InterPro" id="IPR045621">
    <property type="entry name" value="BPD_transp_1_N"/>
</dbReference>
<evidence type="ECO:0000313" key="9">
    <source>
        <dbReference type="EMBL" id="QAA77001.1"/>
    </source>
</evidence>
<comment type="subcellular location">
    <subcellularLocation>
        <location evidence="1 7">Cell membrane</location>
        <topology evidence="1 7">Multi-pass membrane protein</topology>
    </subcellularLocation>
</comment>
<evidence type="ECO:0000256" key="7">
    <source>
        <dbReference type="RuleBase" id="RU363032"/>
    </source>
</evidence>
<evidence type="ECO:0000259" key="8">
    <source>
        <dbReference type="PROSITE" id="PS50928"/>
    </source>
</evidence>
<dbReference type="CDD" id="cd06261">
    <property type="entry name" value="TM_PBP2"/>
    <property type="match status" value="1"/>
</dbReference>
<comment type="similarity">
    <text evidence="7">Belongs to the binding-protein-dependent transport system permease family.</text>
</comment>
<keyword evidence="6 7" id="KW-0472">Membrane</keyword>
<evidence type="ECO:0000256" key="4">
    <source>
        <dbReference type="ARBA" id="ARBA00022692"/>
    </source>
</evidence>
<dbReference type="Gene3D" id="1.10.3720.10">
    <property type="entry name" value="MetI-like"/>
    <property type="match status" value="1"/>
</dbReference>
<dbReference type="GO" id="GO:0055085">
    <property type="term" value="P:transmembrane transport"/>
    <property type="evidence" value="ECO:0007669"/>
    <property type="project" value="InterPro"/>
</dbReference>
<evidence type="ECO:0000256" key="1">
    <source>
        <dbReference type="ARBA" id="ARBA00004651"/>
    </source>
</evidence>
<dbReference type="PANTHER" id="PTHR43163">
    <property type="entry name" value="DIPEPTIDE TRANSPORT SYSTEM PERMEASE PROTEIN DPPB-RELATED"/>
    <property type="match status" value="1"/>
</dbReference>
<dbReference type="KEGG" id="bih:BIP78_1235"/>
<dbReference type="EMBL" id="CP034928">
    <property type="protein sequence ID" value="QAA77001.1"/>
    <property type="molecule type" value="Genomic_DNA"/>
</dbReference>
<evidence type="ECO:0000256" key="5">
    <source>
        <dbReference type="ARBA" id="ARBA00022989"/>
    </source>
</evidence>
<dbReference type="PROSITE" id="PS50928">
    <property type="entry name" value="ABC_TM1"/>
    <property type="match status" value="1"/>
</dbReference>
<dbReference type="PANTHER" id="PTHR43163:SF6">
    <property type="entry name" value="DIPEPTIDE TRANSPORT SYSTEM PERMEASE PROTEIN DPPB-RELATED"/>
    <property type="match status" value="1"/>
</dbReference>
<dbReference type="InterPro" id="IPR035906">
    <property type="entry name" value="MetI-like_sf"/>
</dbReference>
<evidence type="ECO:0000256" key="6">
    <source>
        <dbReference type="ARBA" id="ARBA00023136"/>
    </source>
</evidence>
<protein>
    <submittedName>
        <fullName evidence="9">Dipeptide transport system permease protein DppB</fullName>
    </submittedName>
</protein>
<dbReference type="Proteomes" id="UP000287233">
    <property type="component" value="Chromosome"/>
</dbReference>
<keyword evidence="5 7" id="KW-1133">Transmembrane helix</keyword>
<reference evidence="10" key="1">
    <citation type="submission" date="2018-12" db="EMBL/GenBank/DDBJ databases">
        <title>Complete genome sequence of an uncultured bacterium of the candidate phylum Bipolaricaulota.</title>
        <authorList>
            <person name="Kadnikov V.V."/>
            <person name="Mardanov A.V."/>
            <person name="Beletsky A.V."/>
            <person name="Frank Y.A."/>
            <person name="Karnachuk O.V."/>
            <person name="Ravin N.V."/>
        </authorList>
    </citation>
    <scope>NUCLEOTIDE SEQUENCE [LARGE SCALE GENOMIC DNA]</scope>
</reference>
<evidence type="ECO:0000313" key="10">
    <source>
        <dbReference type="Proteomes" id="UP000287233"/>
    </source>
</evidence>
<keyword evidence="2 7" id="KW-0813">Transport</keyword>
<dbReference type="Pfam" id="PF19300">
    <property type="entry name" value="BPD_transp_1_N"/>
    <property type="match status" value="1"/>
</dbReference>
<keyword evidence="3" id="KW-1003">Cell membrane</keyword>
<proteinExistence type="inferred from homology"/>
<organism evidence="9 10">
    <name type="scientific">Bipolaricaulis sibiricus</name>
    <dbReference type="NCBI Taxonomy" id="2501609"/>
    <lineage>
        <taxon>Bacteria</taxon>
        <taxon>Candidatus Bipolaricaulota</taxon>
        <taxon>Candidatus Bipolaricaulia</taxon>
        <taxon>Candidatus Bipolaricaulales</taxon>
        <taxon>Candidatus Bipolaricaulaceae</taxon>
        <taxon>Candidatus Bipolaricaulis</taxon>
    </lineage>
</organism>
<accession>A0A410FVM1</accession>
<feature type="transmembrane region" description="Helical" evidence="7">
    <location>
        <begin position="281"/>
        <end position="307"/>
    </location>
</feature>
<dbReference type="InterPro" id="IPR000515">
    <property type="entry name" value="MetI-like"/>
</dbReference>
<gene>
    <name evidence="9" type="ORF">BIP78_1235</name>
</gene>
<feature type="transmembrane region" description="Helical" evidence="7">
    <location>
        <begin position="99"/>
        <end position="122"/>
    </location>
</feature>
<feature type="transmembrane region" description="Helical" evidence="7">
    <location>
        <begin position="235"/>
        <end position="261"/>
    </location>
</feature>
<keyword evidence="4 7" id="KW-0812">Transmembrane</keyword>
<dbReference type="GO" id="GO:0005886">
    <property type="term" value="C:plasma membrane"/>
    <property type="evidence" value="ECO:0007669"/>
    <property type="project" value="UniProtKB-SubCell"/>
</dbReference>
<evidence type="ECO:0000256" key="2">
    <source>
        <dbReference type="ARBA" id="ARBA00022448"/>
    </source>
</evidence>